<dbReference type="PROSITE" id="PS50016">
    <property type="entry name" value="ZF_PHD_2"/>
    <property type="match status" value="1"/>
</dbReference>
<dbReference type="SUPFAM" id="SSF46785">
    <property type="entry name" value="Winged helix' DNA-binding domain"/>
    <property type="match status" value="1"/>
</dbReference>
<feature type="binding site" evidence="9">
    <location>
        <position position="155"/>
    </location>
    <ligand>
        <name>Zn(2+)</name>
        <dbReference type="ChEBI" id="CHEBI:29105"/>
        <label>1</label>
    </ligand>
</feature>
<dbReference type="SMART" id="SM00249">
    <property type="entry name" value="PHD"/>
    <property type="match status" value="1"/>
</dbReference>
<evidence type="ECO:0000256" key="9">
    <source>
        <dbReference type="PIRSR" id="PIRSR628651-51"/>
    </source>
</evidence>
<dbReference type="CDD" id="cd15505">
    <property type="entry name" value="PHD_ING"/>
    <property type="match status" value="1"/>
</dbReference>
<protein>
    <recommendedName>
        <fullName evidence="12">PHD-type domain-containing protein</fullName>
    </recommendedName>
</protein>
<dbReference type="AlphaFoldDB" id="A0A7S3LLS2"/>
<keyword evidence="3 9" id="KW-0479">Metal-binding</keyword>
<dbReference type="InterPro" id="IPR019786">
    <property type="entry name" value="Zinc_finger_PHD-type_CS"/>
</dbReference>
<comment type="similarity">
    <text evidence="2">Belongs to the ING family.</text>
</comment>
<evidence type="ECO:0000256" key="6">
    <source>
        <dbReference type="ARBA" id="ARBA00022853"/>
    </source>
</evidence>
<feature type="region of interest" description="Disordered" evidence="11">
    <location>
        <begin position="96"/>
        <end position="145"/>
    </location>
</feature>
<evidence type="ECO:0000256" key="10">
    <source>
        <dbReference type="PROSITE-ProRule" id="PRU00146"/>
    </source>
</evidence>
<feature type="compositionally biased region" description="Basic and acidic residues" evidence="11">
    <location>
        <begin position="97"/>
        <end position="107"/>
    </location>
</feature>
<keyword evidence="7" id="KW-0539">Nucleus</keyword>
<evidence type="ECO:0000256" key="8">
    <source>
        <dbReference type="PIRSR" id="PIRSR628651-50"/>
    </source>
</evidence>
<evidence type="ECO:0000313" key="13">
    <source>
        <dbReference type="EMBL" id="CAE0432740.1"/>
    </source>
</evidence>
<dbReference type="InterPro" id="IPR038291">
    <property type="entry name" value="SAP30_C_sf"/>
</dbReference>
<organism evidence="13">
    <name type="scientific">Aplanochytrium stocchinoi</name>
    <dbReference type="NCBI Taxonomy" id="215587"/>
    <lineage>
        <taxon>Eukaryota</taxon>
        <taxon>Sar</taxon>
        <taxon>Stramenopiles</taxon>
        <taxon>Bigyra</taxon>
        <taxon>Labyrinthulomycetes</taxon>
        <taxon>Thraustochytrida</taxon>
        <taxon>Thraustochytriidae</taxon>
        <taxon>Aplanochytrium</taxon>
    </lineage>
</organism>
<evidence type="ECO:0000256" key="11">
    <source>
        <dbReference type="SAM" id="MobiDB-lite"/>
    </source>
</evidence>
<dbReference type="InterPro" id="IPR028651">
    <property type="entry name" value="ING_fam"/>
</dbReference>
<feature type="domain" description="PHD-type" evidence="12">
    <location>
        <begin position="152"/>
        <end position="203"/>
    </location>
</feature>
<feature type="binding site" evidence="9">
    <location>
        <position position="157"/>
    </location>
    <ligand>
        <name>Zn(2+)</name>
        <dbReference type="ChEBI" id="CHEBI:29105"/>
        <label>1</label>
    </ligand>
</feature>
<dbReference type="InterPro" id="IPR025718">
    <property type="entry name" value="SAP30_Sin3-bd"/>
</dbReference>
<feature type="site" description="Histone H3K4me3 binding" evidence="8">
    <location>
        <position position="154"/>
    </location>
</feature>
<dbReference type="GO" id="GO:0008270">
    <property type="term" value="F:zinc ion binding"/>
    <property type="evidence" value="ECO:0007669"/>
    <property type="project" value="UniProtKB-KW"/>
</dbReference>
<feature type="site" description="Histone H3K4me3 binding" evidence="8">
    <location>
        <position position="165"/>
    </location>
</feature>
<evidence type="ECO:0000256" key="4">
    <source>
        <dbReference type="ARBA" id="ARBA00022771"/>
    </source>
</evidence>
<evidence type="ECO:0000256" key="2">
    <source>
        <dbReference type="ARBA" id="ARBA00010210"/>
    </source>
</evidence>
<dbReference type="Gene3D" id="6.10.160.20">
    <property type="match status" value="1"/>
</dbReference>
<dbReference type="EMBL" id="HBIN01004349">
    <property type="protein sequence ID" value="CAE0432740.1"/>
    <property type="molecule type" value="Transcribed_RNA"/>
</dbReference>
<dbReference type="InterPro" id="IPR013083">
    <property type="entry name" value="Znf_RING/FYVE/PHD"/>
</dbReference>
<dbReference type="InterPro" id="IPR036390">
    <property type="entry name" value="WH_DNA-bd_sf"/>
</dbReference>
<gene>
    <name evidence="13" type="ORF">ASTO00021_LOCUS3058</name>
</gene>
<feature type="binding site" evidence="9">
    <location>
        <position position="168"/>
    </location>
    <ligand>
        <name>Zn(2+)</name>
        <dbReference type="ChEBI" id="CHEBI:29105"/>
        <label>2</label>
    </ligand>
</feature>
<dbReference type="InterPro" id="IPR001965">
    <property type="entry name" value="Znf_PHD"/>
</dbReference>
<dbReference type="GO" id="GO:0006355">
    <property type="term" value="P:regulation of DNA-templated transcription"/>
    <property type="evidence" value="ECO:0007669"/>
    <property type="project" value="TreeGrafter"/>
</dbReference>
<keyword evidence="6" id="KW-0156">Chromatin regulator</keyword>
<feature type="region of interest" description="Disordered" evidence="11">
    <location>
        <begin position="207"/>
        <end position="232"/>
    </location>
</feature>
<dbReference type="GO" id="GO:0005634">
    <property type="term" value="C:nucleus"/>
    <property type="evidence" value="ECO:0007669"/>
    <property type="project" value="UniProtKB-SubCell"/>
</dbReference>
<dbReference type="Pfam" id="PF00628">
    <property type="entry name" value="PHD"/>
    <property type="match status" value="1"/>
</dbReference>
<dbReference type="Gene3D" id="1.10.10.10">
    <property type="entry name" value="Winged helix-like DNA-binding domain superfamily/Winged helix DNA-binding domain"/>
    <property type="match status" value="1"/>
</dbReference>
<evidence type="ECO:0000256" key="5">
    <source>
        <dbReference type="ARBA" id="ARBA00022833"/>
    </source>
</evidence>
<evidence type="ECO:0000256" key="1">
    <source>
        <dbReference type="ARBA" id="ARBA00004123"/>
    </source>
</evidence>
<feature type="binding site" evidence="9">
    <location>
        <position position="179"/>
    </location>
    <ligand>
        <name>Zn(2+)</name>
        <dbReference type="ChEBI" id="CHEBI:29105"/>
        <label>1</label>
    </ligand>
</feature>
<feature type="compositionally biased region" description="Basic and acidic residues" evidence="11">
    <location>
        <begin position="131"/>
        <end position="145"/>
    </location>
</feature>
<reference evidence="13" key="1">
    <citation type="submission" date="2021-01" db="EMBL/GenBank/DDBJ databases">
        <authorList>
            <person name="Corre E."/>
            <person name="Pelletier E."/>
            <person name="Niang G."/>
            <person name="Scheremetjew M."/>
            <person name="Finn R."/>
            <person name="Kale V."/>
            <person name="Holt S."/>
            <person name="Cochrane G."/>
            <person name="Meng A."/>
            <person name="Brown T."/>
            <person name="Cohen L."/>
        </authorList>
    </citation>
    <scope>NUCLEOTIDE SEQUENCE</scope>
    <source>
        <strain evidence="13">GSBS06</strain>
    </source>
</reference>
<evidence type="ECO:0000256" key="7">
    <source>
        <dbReference type="ARBA" id="ARBA00023242"/>
    </source>
</evidence>
<evidence type="ECO:0000259" key="12">
    <source>
        <dbReference type="PROSITE" id="PS50016"/>
    </source>
</evidence>
<feature type="binding site" evidence="9">
    <location>
        <position position="197"/>
    </location>
    <ligand>
        <name>Zn(2+)</name>
        <dbReference type="ChEBI" id="CHEBI:29105"/>
        <label>2</label>
    </ligand>
</feature>
<keyword evidence="5 9" id="KW-0862">Zinc</keyword>
<keyword evidence="4 10" id="KW-0863">Zinc-finger</keyword>
<dbReference type="Pfam" id="PF13867">
    <property type="entry name" value="SAP30_Sin3_bdg"/>
    <property type="match status" value="1"/>
</dbReference>
<dbReference type="InterPro" id="IPR036388">
    <property type="entry name" value="WH-like_DNA-bd_sf"/>
</dbReference>
<dbReference type="InterPro" id="IPR011011">
    <property type="entry name" value="Znf_FYVE_PHD"/>
</dbReference>
<proteinExistence type="inferred from homology"/>
<dbReference type="PANTHER" id="PTHR10333">
    <property type="entry name" value="INHIBITOR OF GROWTH PROTEIN"/>
    <property type="match status" value="1"/>
</dbReference>
<dbReference type="GO" id="GO:0006325">
    <property type="term" value="P:chromatin organization"/>
    <property type="evidence" value="ECO:0007669"/>
    <property type="project" value="UniProtKB-KW"/>
</dbReference>
<dbReference type="SUPFAM" id="SSF57903">
    <property type="entry name" value="FYVE/PHD zinc finger"/>
    <property type="match status" value="1"/>
</dbReference>
<feature type="binding site" evidence="9">
    <location>
        <position position="182"/>
    </location>
    <ligand>
        <name>Zn(2+)</name>
        <dbReference type="ChEBI" id="CHEBI:29105"/>
        <label>1</label>
    </ligand>
</feature>
<dbReference type="PROSITE" id="PS01359">
    <property type="entry name" value="ZF_PHD_1"/>
    <property type="match status" value="1"/>
</dbReference>
<dbReference type="InterPro" id="IPR019787">
    <property type="entry name" value="Znf_PHD-finger"/>
</dbReference>
<comment type="subcellular location">
    <subcellularLocation>
        <location evidence="1">Nucleus</location>
    </subcellularLocation>
</comment>
<feature type="binding site" evidence="9">
    <location>
        <position position="200"/>
    </location>
    <ligand>
        <name>Zn(2+)</name>
        <dbReference type="ChEBI" id="CHEBI:29105"/>
        <label>2</label>
    </ligand>
</feature>
<sequence>MYGAEIRQRKMRRLEMPRILDRYPENIRADFRNCSAKSLKSYISRYSLNAREDASVPEMASIVAKHFDQGMDAREEDIIPNFVNFILNYNGGNVESKGSKSRIERNRRGTRATAVVNNEMPSSEAEADDNSSGKKEDKKKDVENEVQEKEPKVYCFCQRKSFGDMIACDGAKCEIEWFHVGCVGINIDQLKGGKWYCSNCASKKKKGKHSKKHKEDKQDNLEEENASKSSRTYQRMISDALQKLPGNQGTFRGICEHIESVHGSTLNWKSESDLRKTPIWKSSVRKILFSNSRFKRLDEEGNLYGFK</sequence>
<feature type="binding site" evidence="9">
    <location>
        <position position="173"/>
    </location>
    <ligand>
        <name>Zn(2+)</name>
        <dbReference type="ChEBI" id="CHEBI:29105"/>
        <label>2</label>
    </ligand>
</feature>
<feature type="site" description="Histone H3K4me3 binding" evidence="8">
    <location>
        <position position="169"/>
    </location>
</feature>
<accession>A0A7S3LLS2</accession>
<dbReference type="PANTHER" id="PTHR10333:SF42">
    <property type="entry name" value="INHIBITOR OF GROWTH PROTEIN 5"/>
    <property type="match status" value="1"/>
</dbReference>
<evidence type="ECO:0000256" key="3">
    <source>
        <dbReference type="ARBA" id="ARBA00022723"/>
    </source>
</evidence>
<feature type="site" description="Histone H3K4me3 binding" evidence="8">
    <location>
        <position position="177"/>
    </location>
</feature>
<name>A0A7S3LLS2_9STRA</name>
<dbReference type="Gene3D" id="3.30.40.10">
    <property type="entry name" value="Zinc/RING finger domain, C3HC4 (zinc finger)"/>
    <property type="match status" value="1"/>
</dbReference>